<evidence type="ECO:0000313" key="4">
    <source>
        <dbReference type="Proteomes" id="UP000000663"/>
    </source>
</evidence>
<evidence type="ECO:0000256" key="1">
    <source>
        <dbReference type="SAM" id="Phobius"/>
    </source>
</evidence>
<accession>Q0W615</accession>
<organism evidence="3 4">
    <name type="scientific">Methanocella arvoryzae (strain DSM 22066 / NBRC 105507 / MRE50)</name>
    <dbReference type="NCBI Taxonomy" id="351160"/>
    <lineage>
        <taxon>Archaea</taxon>
        <taxon>Methanobacteriati</taxon>
        <taxon>Methanobacteriota</taxon>
        <taxon>Stenosarchaea group</taxon>
        <taxon>Methanomicrobia</taxon>
        <taxon>Methanocellales</taxon>
        <taxon>Methanocellaceae</taxon>
        <taxon>Methanocella</taxon>
    </lineage>
</organism>
<dbReference type="eggNOG" id="arCOG02611">
    <property type="taxonomic scope" value="Archaea"/>
</dbReference>
<feature type="transmembrane region" description="Helical" evidence="1">
    <location>
        <begin position="78"/>
        <end position="100"/>
    </location>
</feature>
<protein>
    <submittedName>
        <fullName evidence="3">Transcription regulator (ArsR family)</fullName>
    </submittedName>
</protein>
<dbReference type="Pfam" id="PF13412">
    <property type="entry name" value="HTH_24"/>
    <property type="match status" value="1"/>
</dbReference>
<dbReference type="InterPro" id="IPR036388">
    <property type="entry name" value="WH-like_DNA-bd_sf"/>
</dbReference>
<dbReference type="Pfam" id="PF24266">
    <property type="entry name" value="HTH_HVO_0163_N"/>
    <property type="match status" value="1"/>
</dbReference>
<keyword evidence="1" id="KW-0812">Transmembrane</keyword>
<sequence>MHWKPHLCVGILILFLAISCSLAYAEGGYEVVIGPYPGNVSPNGGAAAGYEIVLTPHPDDISATGGADGDLTFWDLPLWIQIAIISGAIGGLSFSLLGIAKIIPFIIAKIADVLENQNRRRIYTYVEKNPGCTTAEISRNESLNLGTVKHHTSMLERSARITTEKIGRYVRLFKRSDDYSEREKRLIAAMKSETGRMILIIIRDNSGITNARLSEMLGIPEGTVHWHTSRYIRDRIVIAEKKMKLKELYIQNDLKPALDMIIASGQD</sequence>
<dbReference type="PANTHER" id="PTHR36216">
    <property type="entry name" value="TRANSCRIPTIONAL REGULATOR, TRMB"/>
    <property type="match status" value="1"/>
</dbReference>
<dbReference type="OrthoDB" id="28610at2157"/>
<dbReference type="Proteomes" id="UP000000663">
    <property type="component" value="Chromosome"/>
</dbReference>
<keyword evidence="1" id="KW-0472">Membrane</keyword>
<dbReference type="STRING" id="351160.RCIX808"/>
<proteinExistence type="predicted"/>
<keyword evidence="4" id="KW-1185">Reference proteome</keyword>
<gene>
    <name evidence="3" type="ORF">RCIX808</name>
</gene>
<dbReference type="AlphaFoldDB" id="Q0W615"/>
<dbReference type="SUPFAM" id="SSF46785">
    <property type="entry name" value="Winged helix' DNA-binding domain"/>
    <property type="match status" value="2"/>
</dbReference>
<dbReference type="KEGG" id="rci:RCIX808"/>
<reference evidence="3 4" key="1">
    <citation type="journal article" date="2006" name="Science">
        <title>Genome of rice cluster I archaea -- the key methane producers in the rice rhizosphere.</title>
        <authorList>
            <person name="Erkel C."/>
            <person name="Kube M."/>
            <person name="Reinhardt R."/>
            <person name="Liesack W."/>
        </authorList>
    </citation>
    <scope>NUCLEOTIDE SEQUENCE [LARGE SCALE GENOMIC DNA]</scope>
    <source>
        <strain evidence="4">DSM 22066 / NBRC 105507 / MRE50</strain>
    </source>
</reference>
<dbReference type="InterPro" id="IPR036390">
    <property type="entry name" value="WH_DNA-bd_sf"/>
</dbReference>
<dbReference type="PANTHER" id="PTHR36216:SF1">
    <property type="entry name" value="HTH ARSR-TYPE DOMAIN-CONTAINING PROTEIN"/>
    <property type="match status" value="1"/>
</dbReference>
<evidence type="ECO:0000313" key="3">
    <source>
        <dbReference type="EMBL" id="CAJ36178.1"/>
    </source>
</evidence>
<keyword evidence="1" id="KW-1133">Transmembrane helix</keyword>
<dbReference type="PROSITE" id="PS51257">
    <property type="entry name" value="PROKAR_LIPOPROTEIN"/>
    <property type="match status" value="1"/>
</dbReference>
<dbReference type="InterPro" id="IPR056504">
    <property type="entry name" value="HTH_HVO_0163_N"/>
</dbReference>
<name>Q0W615_METAR</name>
<dbReference type="Gene3D" id="1.10.10.10">
    <property type="entry name" value="Winged helix-like DNA-binding domain superfamily/Winged helix DNA-binding domain"/>
    <property type="match status" value="2"/>
</dbReference>
<dbReference type="EMBL" id="AM114193">
    <property type="protein sequence ID" value="CAJ36178.1"/>
    <property type="molecule type" value="Genomic_DNA"/>
</dbReference>
<feature type="domain" description="HVO-0163 N-terminal HTH" evidence="2">
    <location>
        <begin position="117"/>
        <end position="185"/>
    </location>
</feature>
<evidence type="ECO:0000259" key="2">
    <source>
        <dbReference type="Pfam" id="PF24266"/>
    </source>
</evidence>